<evidence type="ECO:0000313" key="1">
    <source>
        <dbReference type="EMBL" id="CAJ1923798.1"/>
    </source>
</evidence>
<proteinExistence type="predicted"/>
<evidence type="ECO:0000313" key="2">
    <source>
        <dbReference type="Proteomes" id="UP001295423"/>
    </source>
</evidence>
<protein>
    <submittedName>
        <fullName evidence="1">Uncharacterized protein</fullName>
    </submittedName>
</protein>
<name>A0AAD2CHH1_9STRA</name>
<comment type="caution">
    <text evidence="1">The sequence shown here is derived from an EMBL/GenBank/DDBJ whole genome shotgun (WGS) entry which is preliminary data.</text>
</comment>
<sequence length="176" mass="19679">MNSYFTLEPFNIPEHKMTDEYPPDLSSDSSMSTVAAFEEQDDSTMVDTLVHMCDFDMPPGISANTSRHSSASPSIVTPTFKSLSATFQGEPFEPIPIAHAFEEQLHDVELEVTAPFQSMDTSYHNNVSSDVSTRTNKSASELDRLYKAGIEKLRESMKRSSATRQAVMLQRQALKF</sequence>
<keyword evidence="2" id="KW-1185">Reference proteome</keyword>
<dbReference type="Proteomes" id="UP001295423">
    <property type="component" value="Unassembled WGS sequence"/>
</dbReference>
<dbReference type="AlphaFoldDB" id="A0AAD2CHH1"/>
<accession>A0AAD2CHH1</accession>
<organism evidence="1 2">
    <name type="scientific">Cylindrotheca closterium</name>
    <dbReference type="NCBI Taxonomy" id="2856"/>
    <lineage>
        <taxon>Eukaryota</taxon>
        <taxon>Sar</taxon>
        <taxon>Stramenopiles</taxon>
        <taxon>Ochrophyta</taxon>
        <taxon>Bacillariophyta</taxon>
        <taxon>Bacillariophyceae</taxon>
        <taxon>Bacillariophycidae</taxon>
        <taxon>Bacillariales</taxon>
        <taxon>Bacillariaceae</taxon>
        <taxon>Cylindrotheca</taxon>
    </lineage>
</organism>
<dbReference type="EMBL" id="CAKOGP040000002">
    <property type="protein sequence ID" value="CAJ1923798.1"/>
    <property type="molecule type" value="Genomic_DNA"/>
</dbReference>
<gene>
    <name evidence="1" type="ORF">CYCCA115_LOCUS1051</name>
</gene>
<reference evidence="1" key="1">
    <citation type="submission" date="2023-08" db="EMBL/GenBank/DDBJ databases">
        <authorList>
            <person name="Audoor S."/>
            <person name="Bilcke G."/>
        </authorList>
    </citation>
    <scope>NUCLEOTIDE SEQUENCE</scope>
</reference>